<reference evidence="2" key="1">
    <citation type="submission" date="2016-10" db="EMBL/GenBank/DDBJ databases">
        <authorList>
            <person name="Varghese N."/>
            <person name="Submissions S."/>
        </authorList>
    </citation>
    <scope>NUCLEOTIDE SEQUENCE [LARGE SCALE GENOMIC DNA]</scope>
    <source>
        <strain evidence="2">DSM 23445</strain>
    </source>
</reference>
<gene>
    <name evidence="1" type="ORF">SAMN04489724_2263</name>
</gene>
<dbReference type="AlphaFoldDB" id="A0A1I7BB49"/>
<dbReference type="Proteomes" id="UP000199673">
    <property type="component" value="Unassembled WGS sequence"/>
</dbReference>
<proteinExistence type="predicted"/>
<evidence type="ECO:0000313" key="1">
    <source>
        <dbReference type="EMBL" id="SFT84378.1"/>
    </source>
</evidence>
<evidence type="ECO:0000313" key="2">
    <source>
        <dbReference type="Proteomes" id="UP000199673"/>
    </source>
</evidence>
<accession>A0A1I7BB49</accession>
<name>A0A1I7BB49_9BACT</name>
<keyword evidence="2" id="KW-1185">Reference proteome</keyword>
<organism evidence="1 2">
    <name type="scientific">Algoriphagus locisalis</name>
    <dbReference type="NCBI Taxonomy" id="305507"/>
    <lineage>
        <taxon>Bacteria</taxon>
        <taxon>Pseudomonadati</taxon>
        <taxon>Bacteroidota</taxon>
        <taxon>Cytophagia</taxon>
        <taxon>Cytophagales</taxon>
        <taxon>Cyclobacteriaceae</taxon>
        <taxon>Algoriphagus</taxon>
    </lineage>
</organism>
<protein>
    <submittedName>
        <fullName evidence="1">Uncharacterized protein</fullName>
    </submittedName>
</protein>
<dbReference type="EMBL" id="FPBF01000003">
    <property type="protein sequence ID" value="SFT84378.1"/>
    <property type="molecule type" value="Genomic_DNA"/>
</dbReference>
<sequence length="143" mass="16307">MMNKVYVVFSGEYQLMKVQTRQLEGTLPAFRIEGVFSAIEKCEEWIRRHEKSISSTVLSFLEIPFDPVSGERESEMQVFHVRMNSDLHIIELKMGNESDIKIGESFSISQSESGDFLGVFFARDLIDACKLAFTRGQELLSGE</sequence>